<keyword evidence="2 5" id="KW-0812">Transmembrane</keyword>
<keyword evidence="3 5" id="KW-1133">Transmembrane helix</keyword>
<evidence type="ECO:0000259" key="6">
    <source>
        <dbReference type="Pfam" id="PF06271"/>
    </source>
</evidence>
<feature type="domain" description="RDD" evidence="6">
    <location>
        <begin position="25"/>
        <end position="114"/>
    </location>
</feature>
<comment type="caution">
    <text evidence="7">The sequence shown here is derived from an EMBL/GenBank/DDBJ whole genome shotgun (WGS) entry which is preliminary data.</text>
</comment>
<dbReference type="EMBL" id="NMVI01000008">
    <property type="protein sequence ID" value="OYN89608.1"/>
    <property type="molecule type" value="Genomic_DNA"/>
</dbReference>
<evidence type="ECO:0000256" key="1">
    <source>
        <dbReference type="ARBA" id="ARBA00004141"/>
    </source>
</evidence>
<feature type="transmembrane region" description="Helical" evidence="5">
    <location>
        <begin position="28"/>
        <end position="51"/>
    </location>
</feature>
<name>A0A255EDH4_9ACTN</name>
<reference evidence="7 8" key="1">
    <citation type="submission" date="2017-07" db="EMBL/GenBank/DDBJ databases">
        <title>Draft whole genome sequences of clinical Proprionibacteriaceae strains.</title>
        <authorList>
            <person name="Bernier A.-M."/>
            <person name="Bernard K."/>
            <person name="Domingo M.-C."/>
        </authorList>
    </citation>
    <scope>NUCLEOTIDE SEQUENCE [LARGE SCALE GENOMIC DNA]</scope>
    <source>
        <strain evidence="7 8">NML 160184</strain>
    </source>
</reference>
<sequence length="146" mass="15508">MSPKTDTATWPGARMGLPESGVGAVASWWSRVAALIADWAIAMILAVVLFGPEVVTGGGWHRWMTLTIFFVLTSVMVAITGGTPGHLLAGIGVVRPRGGPVGWRAPIRQLGLCLVLPGLIIDGDRRHVPDMVLDLAVVQRRAPRTA</sequence>
<evidence type="ECO:0000256" key="5">
    <source>
        <dbReference type="SAM" id="Phobius"/>
    </source>
</evidence>
<comment type="subcellular location">
    <subcellularLocation>
        <location evidence="1">Membrane</location>
        <topology evidence="1">Multi-pass membrane protein</topology>
    </subcellularLocation>
</comment>
<accession>A0A255EDH4</accession>
<evidence type="ECO:0000256" key="2">
    <source>
        <dbReference type="ARBA" id="ARBA00022692"/>
    </source>
</evidence>
<dbReference type="GO" id="GO:0016020">
    <property type="term" value="C:membrane"/>
    <property type="evidence" value="ECO:0007669"/>
    <property type="project" value="UniProtKB-SubCell"/>
</dbReference>
<evidence type="ECO:0000313" key="8">
    <source>
        <dbReference type="Proteomes" id="UP000216533"/>
    </source>
</evidence>
<dbReference type="InterPro" id="IPR010432">
    <property type="entry name" value="RDD"/>
</dbReference>
<evidence type="ECO:0000256" key="4">
    <source>
        <dbReference type="ARBA" id="ARBA00023136"/>
    </source>
</evidence>
<keyword evidence="4 5" id="KW-0472">Membrane</keyword>
<dbReference type="AlphaFoldDB" id="A0A255EDH4"/>
<evidence type="ECO:0000256" key="3">
    <source>
        <dbReference type="ARBA" id="ARBA00022989"/>
    </source>
</evidence>
<dbReference type="Proteomes" id="UP000216533">
    <property type="component" value="Unassembled WGS sequence"/>
</dbReference>
<proteinExistence type="predicted"/>
<protein>
    <submittedName>
        <fullName evidence="7">RDD family protein</fullName>
    </submittedName>
</protein>
<feature type="transmembrane region" description="Helical" evidence="5">
    <location>
        <begin position="63"/>
        <end position="81"/>
    </location>
</feature>
<evidence type="ECO:0000313" key="7">
    <source>
        <dbReference type="EMBL" id="OYN89608.1"/>
    </source>
</evidence>
<organism evidence="7 8">
    <name type="scientific">Parenemella sanctibonifatiensis</name>
    <dbReference type="NCBI Taxonomy" id="2016505"/>
    <lineage>
        <taxon>Bacteria</taxon>
        <taxon>Bacillati</taxon>
        <taxon>Actinomycetota</taxon>
        <taxon>Actinomycetes</taxon>
        <taxon>Propionibacteriales</taxon>
        <taxon>Propionibacteriaceae</taxon>
        <taxon>Parenemella</taxon>
    </lineage>
</organism>
<gene>
    <name evidence="7" type="ORF">CGZ92_02495</name>
</gene>
<dbReference type="RefSeq" id="WP_094449814.1">
    <property type="nucleotide sequence ID" value="NZ_NMVI01000008.1"/>
</dbReference>
<dbReference type="Pfam" id="PF06271">
    <property type="entry name" value="RDD"/>
    <property type="match status" value="1"/>
</dbReference>